<name>A0A061DAZ0_BABBI</name>
<protein>
    <submittedName>
        <fullName evidence="1">Uncharacterized protein</fullName>
    </submittedName>
</protein>
<proteinExistence type="predicted"/>
<evidence type="ECO:0000313" key="2">
    <source>
        <dbReference type="Proteomes" id="UP000033188"/>
    </source>
</evidence>
<dbReference type="Proteomes" id="UP000033188">
    <property type="component" value="Chromosome 2"/>
</dbReference>
<gene>
    <name evidence="1" type="ORF">BBBOND_0200420</name>
</gene>
<dbReference type="AlphaFoldDB" id="A0A061DAZ0"/>
<keyword evidence="2" id="KW-1185">Reference proteome</keyword>
<dbReference type="VEuPathDB" id="PiroplasmaDB:BBBOND_0200420"/>
<sequence length="108" mass="11984">MVPVDRERLSVTRAQTSLHKTTKMGYENRGNAAGYLEAHRATYAVAIRLSCCGATTSKTPPKQTQMETYIIKATFLWLSLMLKTFCLLVKCRMGHGVGMPGAGRFAER</sequence>
<evidence type="ECO:0000313" key="1">
    <source>
        <dbReference type="EMBL" id="CDR94885.1"/>
    </source>
</evidence>
<dbReference type="EMBL" id="LK391708">
    <property type="protein sequence ID" value="CDR94885.1"/>
    <property type="molecule type" value="Genomic_DNA"/>
</dbReference>
<dbReference type="RefSeq" id="XP_012767071.1">
    <property type="nucleotide sequence ID" value="XM_012911617.1"/>
</dbReference>
<reference evidence="2" key="1">
    <citation type="submission" date="2014-06" db="EMBL/GenBank/DDBJ databases">
        <authorList>
            <person name="Aslett M."/>
            <person name="De Silva N."/>
        </authorList>
    </citation>
    <scope>NUCLEOTIDE SEQUENCE [LARGE SCALE GENOMIC DNA]</scope>
    <source>
        <strain evidence="2">Bond</strain>
    </source>
</reference>
<dbReference type="GeneID" id="24563426"/>
<organism evidence="1 2">
    <name type="scientific">Babesia bigemina</name>
    <dbReference type="NCBI Taxonomy" id="5866"/>
    <lineage>
        <taxon>Eukaryota</taxon>
        <taxon>Sar</taxon>
        <taxon>Alveolata</taxon>
        <taxon>Apicomplexa</taxon>
        <taxon>Aconoidasida</taxon>
        <taxon>Piroplasmida</taxon>
        <taxon>Babesiidae</taxon>
        <taxon>Babesia</taxon>
    </lineage>
</organism>
<accession>A0A061DAZ0</accession>
<dbReference type="KEGG" id="bbig:BBBOND_0200420"/>